<dbReference type="InterPro" id="IPR036249">
    <property type="entry name" value="Thioredoxin-like_sf"/>
</dbReference>
<dbReference type="PROSITE" id="PS50405">
    <property type="entry name" value="GST_CTER"/>
    <property type="match status" value="1"/>
</dbReference>
<dbReference type="InterPro" id="IPR010987">
    <property type="entry name" value="Glutathione-S-Trfase_C-like"/>
</dbReference>
<dbReference type="PANTHER" id="PTHR43968">
    <property type="match status" value="1"/>
</dbReference>
<dbReference type="InterPro" id="IPR040079">
    <property type="entry name" value="Glutathione_S-Trfase"/>
</dbReference>
<evidence type="ECO:0000259" key="1">
    <source>
        <dbReference type="PROSITE" id="PS50404"/>
    </source>
</evidence>
<reference evidence="3 4" key="1">
    <citation type="submission" date="2018-10" db="EMBL/GenBank/DDBJ databases">
        <title>Genomic Encyclopedia of Type Strains, Phase IV (KMG-IV): sequencing the most valuable type-strain genomes for metagenomic binning, comparative biology and taxonomic classification.</title>
        <authorList>
            <person name="Goeker M."/>
        </authorList>
    </citation>
    <scope>NUCLEOTIDE SEQUENCE [LARGE SCALE GENOMIC DNA]</scope>
    <source>
        <strain evidence="3 4">DSM 3303</strain>
    </source>
</reference>
<dbReference type="EMBL" id="RBID01000013">
    <property type="protein sequence ID" value="RKQ60122.1"/>
    <property type="molecule type" value="Genomic_DNA"/>
</dbReference>
<sequence length="215" mass="23531">MIILYGSALSPWYNKAKVALLEKGVNFEERLQRPSQDEAVLAASPMGKIPYVDINGFKLAESGAIVEWLEDAYPTLSLLPPSTNGRARARELALLIEHYLIAASAPLVRHALFGAPLSEQDKAEVAANLERGAAALARRMVPEGSWLCGNDFTVADIALAVALPHLGYLGSTLLGHDPLASLPLPPQYHERLAQRASVARMWHDREQALRKFLPH</sequence>
<dbReference type="GO" id="GO:0016740">
    <property type="term" value="F:transferase activity"/>
    <property type="evidence" value="ECO:0007669"/>
    <property type="project" value="UniProtKB-KW"/>
</dbReference>
<protein>
    <submittedName>
        <fullName evidence="3">Glutathione S-transferase</fullName>
    </submittedName>
</protein>
<dbReference type="Gene3D" id="1.20.1050.10">
    <property type="match status" value="1"/>
</dbReference>
<dbReference type="SUPFAM" id="SSF52833">
    <property type="entry name" value="Thioredoxin-like"/>
    <property type="match status" value="1"/>
</dbReference>
<dbReference type="SFLD" id="SFLDS00019">
    <property type="entry name" value="Glutathione_Transferase_(cytos"/>
    <property type="match status" value="1"/>
</dbReference>
<dbReference type="Pfam" id="PF13410">
    <property type="entry name" value="GST_C_2"/>
    <property type="match status" value="1"/>
</dbReference>
<dbReference type="InterPro" id="IPR036282">
    <property type="entry name" value="Glutathione-S-Trfase_C_sf"/>
</dbReference>
<dbReference type="Pfam" id="PF13417">
    <property type="entry name" value="GST_N_3"/>
    <property type="match status" value="1"/>
</dbReference>
<feature type="domain" description="GST C-terminal" evidence="2">
    <location>
        <begin position="82"/>
        <end position="212"/>
    </location>
</feature>
<evidence type="ECO:0000313" key="4">
    <source>
        <dbReference type="Proteomes" id="UP000279384"/>
    </source>
</evidence>
<dbReference type="GO" id="GO:0005737">
    <property type="term" value="C:cytoplasm"/>
    <property type="evidence" value="ECO:0007669"/>
    <property type="project" value="TreeGrafter"/>
</dbReference>
<keyword evidence="3" id="KW-0808">Transferase</keyword>
<dbReference type="Proteomes" id="UP000279384">
    <property type="component" value="Unassembled WGS sequence"/>
</dbReference>
<accession>A0A495BG86</accession>
<gene>
    <name evidence="3" type="ORF">C8E02_1466</name>
</gene>
<evidence type="ECO:0000259" key="2">
    <source>
        <dbReference type="PROSITE" id="PS50405"/>
    </source>
</evidence>
<evidence type="ECO:0000313" key="3">
    <source>
        <dbReference type="EMBL" id="RKQ60122.1"/>
    </source>
</evidence>
<dbReference type="AlphaFoldDB" id="A0A495BG86"/>
<dbReference type="InterPro" id="IPR050983">
    <property type="entry name" value="GST_Omega/HSP26"/>
</dbReference>
<name>A0A495BG86_VOGIN</name>
<dbReference type="RefSeq" id="WP_120810251.1">
    <property type="nucleotide sequence ID" value="NZ_RBID01000013.1"/>
</dbReference>
<proteinExistence type="predicted"/>
<dbReference type="Gene3D" id="3.40.30.10">
    <property type="entry name" value="Glutaredoxin"/>
    <property type="match status" value="1"/>
</dbReference>
<dbReference type="PANTHER" id="PTHR43968:SF6">
    <property type="entry name" value="GLUTATHIONE S-TRANSFERASE OMEGA"/>
    <property type="match status" value="1"/>
</dbReference>
<dbReference type="CDD" id="cd00570">
    <property type="entry name" value="GST_N_family"/>
    <property type="match status" value="1"/>
</dbReference>
<dbReference type="SUPFAM" id="SSF47616">
    <property type="entry name" value="GST C-terminal domain-like"/>
    <property type="match status" value="1"/>
</dbReference>
<feature type="domain" description="GST N-terminal" evidence="1">
    <location>
        <begin position="1"/>
        <end position="77"/>
    </location>
</feature>
<organism evidence="3 4">
    <name type="scientific">Vogesella indigofera</name>
    <name type="common">Pseudomonas indigofera</name>
    <dbReference type="NCBI Taxonomy" id="45465"/>
    <lineage>
        <taxon>Bacteria</taxon>
        <taxon>Pseudomonadati</taxon>
        <taxon>Pseudomonadota</taxon>
        <taxon>Betaproteobacteria</taxon>
        <taxon>Neisseriales</taxon>
        <taxon>Chromobacteriaceae</taxon>
        <taxon>Vogesella</taxon>
    </lineage>
</organism>
<comment type="caution">
    <text evidence="3">The sequence shown here is derived from an EMBL/GenBank/DDBJ whole genome shotgun (WGS) entry which is preliminary data.</text>
</comment>
<dbReference type="PROSITE" id="PS50404">
    <property type="entry name" value="GST_NTER"/>
    <property type="match status" value="1"/>
</dbReference>
<dbReference type="InterPro" id="IPR004045">
    <property type="entry name" value="Glutathione_S-Trfase_N"/>
</dbReference>
<dbReference type="SFLD" id="SFLDG00358">
    <property type="entry name" value="Main_(cytGST)"/>
    <property type="match status" value="1"/>
</dbReference>